<reference evidence="1" key="1">
    <citation type="journal article" date="2022" name="Int. J. Mol. Sci.">
        <title>Draft Genome of Tanacetum Coccineum: Genomic Comparison of Closely Related Tanacetum-Family Plants.</title>
        <authorList>
            <person name="Yamashiro T."/>
            <person name="Shiraishi A."/>
            <person name="Nakayama K."/>
            <person name="Satake H."/>
        </authorList>
    </citation>
    <scope>NUCLEOTIDE SEQUENCE</scope>
</reference>
<comment type="caution">
    <text evidence="1">The sequence shown here is derived from an EMBL/GenBank/DDBJ whole genome shotgun (WGS) entry which is preliminary data.</text>
</comment>
<dbReference type="EMBL" id="BQNB010018655">
    <property type="protein sequence ID" value="GJT76793.1"/>
    <property type="molecule type" value="Genomic_DNA"/>
</dbReference>
<dbReference type="Proteomes" id="UP001151760">
    <property type="component" value="Unassembled WGS sequence"/>
</dbReference>
<proteinExistence type="predicted"/>
<gene>
    <name evidence="1" type="ORF">Tco_1043518</name>
</gene>
<evidence type="ECO:0000313" key="2">
    <source>
        <dbReference type="Proteomes" id="UP001151760"/>
    </source>
</evidence>
<keyword evidence="2" id="KW-1185">Reference proteome</keyword>
<sequence>MRMNPVIQDILILELMLSSREGVFIERGKSRVASLLTDFSESEEDLSSDRLEHEGTALGVRSAAKERRKGPCSFSPCSDDALLTHGATYRKKKRISLLL</sequence>
<accession>A0ABQ5GPV1</accession>
<name>A0ABQ5GPV1_9ASTR</name>
<evidence type="ECO:0000313" key="1">
    <source>
        <dbReference type="EMBL" id="GJT76793.1"/>
    </source>
</evidence>
<reference evidence="1" key="2">
    <citation type="submission" date="2022-01" db="EMBL/GenBank/DDBJ databases">
        <authorList>
            <person name="Yamashiro T."/>
            <person name="Shiraishi A."/>
            <person name="Satake H."/>
            <person name="Nakayama K."/>
        </authorList>
    </citation>
    <scope>NUCLEOTIDE SEQUENCE</scope>
</reference>
<organism evidence="1 2">
    <name type="scientific">Tanacetum coccineum</name>
    <dbReference type="NCBI Taxonomy" id="301880"/>
    <lineage>
        <taxon>Eukaryota</taxon>
        <taxon>Viridiplantae</taxon>
        <taxon>Streptophyta</taxon>
        <taxon>Embryophyta</taxon>
        <taxon>Tracheophyta</taxon>
        <taxon>Spermatophyta</taxon>
        <taxon>Magnoliopsida</taxon>
        <taxon>eudicotyledons</taxon>
        <taxon>Gunneridae</taxon>
        <taxon>Pentapetalae</taxon>
        <taxon>asterids</taxon>
        <taxon>campanulids</taxon>
        <taxon>Asterales</taxon>
        <taxon>Asteraceae</taxon>
        <taxon>Asteroideae</taxon>
        <taxon>Anthemideae</taxon>
        <taxon>Anthemidinae</taxon>
        <taxon>Tanacetum</taxon>
    </lineage>
</organism>
<protein>
    <submittedName>
        <fullName evidence="1">Uncharacterized protein</fullName>
    </submittedName>
</protein>